<feature type="compositionally biased region" description="Polar residues" evidence="2">
    <location>
        <begin position="11"/>
        <end position="20"/>
    </location>
</feature>
<feature type="compositionally biased region" description="Acidic residues" evidence="2">
    <location>
        <begin position="24"/>
        <end position="37"/>
    </location>
</feature>
<dbReference type="FunFam" id="2.60.120.680:FF:000002">
    <property type="entry name" value="Putative Golgi resident protein GCP60"/>
    <property type="match status" value="1"/>
</dbReference>
<evidence type="ECO:0000256" key="2">
    <source>
        <dbReference type="SAM" id="MobiDB-lite"/>
    </source>
</evidence>
<proteinExistence type="predicted"/>
<dbReference type="PROSITE" id="PS50866">
    <property type="entry name" value="GOLD"/>
    <property type="match status" value="1"/>
</dbReference>
<feature type="region of interest" description="Disordered" evidence="2">
    <location>
        <begin position="117"/>
        <end position="148"/>
    </location>
</feature>
<evidence type="ECO:0000259" key="3">
    <source>
        <dbReference type="PROSITE" id="PS50866"/>
    </source>
</evidence>
<keyword evidence="1" id="KW-0007">Acetylation</keyword>
<evidence type="ECO:0000313" key="4">
    <source>
        <dbReference type="EMBL" id="RMZ94324.1"/>
    </source>
</evidence>
<dbReference type="AlphaFoldDB" id="A0A3M7P6L4"/>
<dbReference type="GO" id="GO:0000139">
    <property type="term" value="C:Golgi membrane"/>
    <property type="evidence" value="ECO:0007669"/>
    <property type="project" value="TreeGrafter"/>
</dbReference>
<dbReference type="Proteomes" id="UP000276133">
    <property type="component" value="Unassembled WGS sequence"/>
</dbReference>
<dbReference type="Gene3D" id="2.60.120.680">
    <property type="entry name" value="GOLD domain"/>
    <property type="match status" value="1"/>
</dbReference>
<feature type="compositionally biased region" description="Basic and acidic residues" evidence="2">
    <location>
        <begin position="133"/>
        <end position="148"/>
    </location>
</feature>
<feature type="domain" description="GOLD" evidence="3">
    <location>
        <begin position="55"/>
        <end position="199"/>
    </location>
</feature>
<dbReference type="EMBL" id="REGN01013134">
    <property type="protein sequence ID" value="RMZ94324.1"/>
    <property type="molecule type" value="Genomic_DNA"/>
</dbReference>
<feature type="region of interest" description="Disordered" evidence="2">
    <location>
        <begin position="1"/>
        <end position="38"/>
    </location>
</feature>
<comment type="caution">
    <text evidence="4">The sequence shown here is derived from an EMBL/GenBank/DDBJ whole genome shotgun (WGS) entry which is preliminary data.</text>
</comment>
<feature type="non-terminal residue" evidence="4">
    <location>
        <position position="1"/>
    </location>
</feature>
<accession>A0A3M7P6L4</accession>
<dbReference type="InterPro" id="IPR009038">
    <property type="entry name" value="GOLD_dom"/>
</dbReference>
<dbReference type="PANTHER" id="PTHR22973">
    <property type="entry name" value="LD35087P"/>
    <property type="match status" value="1"/>
</dbReference>
<reference evidence="4 5" key="1">
    <citation type="journal article" date="2018" name="Sci. Rep.">
        <title>Genomic signatures of local adaptation to the degree of environmental predictability in rotifers.</title>
        <authorList>
            <person name="Franch-Gras L."/>
            <person name="Hahn C."/>
            <person name="Garcia-Roger E.M."/>
            <person name="Carmona M.J."/>
            <person name="Serra M."/>
            <person name="Gomez A."/>
        </authorList>
    </citation>
    <scope>NUCLEOTIDE SEQUENCE [LARGE SCALE GENOMIC DNA]</scope>
    <source>
        <strain evidence="4">HYR1</strain>
    </source>
</reference>
<dbReference type="InterPro" id="IPR036598">
    <property type="entry name" value="GOLD_dom_sf"/>
</dbReference>
<evidence type="ECO:0000313" key="5">
    <source>
        <dbReference type="Proteomes" id="UP000276133"/>
    </source>
</evidence>
<keyword evidence="5" id="KW-1185">Reference proteome</keyword>
<dbReference type="OrthoDB" id="5839451at2759"/>
<dbReference type="PANTHER" id="PTHR22973:SF12">
    <property type="entry name" value="LD35087P"/>
    <property type="match status" value="1"/>
</dbReference>
<dbReference type="Pfam" id="PF13897">
    <property type="entry name" value="GOLD_2"/>
    <property type="match status" value="1"/>
</dbReference>
<protein>
    <submittedName>
        <fullName evidence="4">Golgi resident GCP60</fullName>
    </submittedName>
</protein>
<name>A0A3M7P6L4_BRAPC</name>
<organism evidence="4 5">
    <name type="scientific">Brachionus plicatilis</name>
    <name type="common">Marine rotifer</name>
    <name type="synonym">Brachionus muelleri</name>
    <dbReference type="NCBI Taxonomy" id="10195"/>
    <lineage>
        <taxon>Eukaryota</taxon>
        <taxon>Metazoa</taxon>
        <taxon>Spiralia</taxon>
        <taxon>Gnathifera</taxon>
        <taxon>Rotifera</taxon>
        <taxon>Eurotatoria</taxon>
        <taxon>Monogononta</taxon>
        <taxon>Pseudotrocha</taxon>
        <taxon>Ploima</taxon>
        <taxon>Brachionidae</taxon>
        <taxon>Brachionus</taxon>
    </lineage>
</organism>
<feature type="compositionally biased region" description="Acidic residues" evidence="2">
    <location>
        <begin position="121"/>
        <end position="132"/>
    </location>
</feature>
<dbReference type="SUPFAM" id="SSF101576">
    <property type="entry name" value="Supernatant protein factor (SPF), C-terminal domain"/>
    <property type="match status" value="1"/>
</dbReference>
<dbReference type="InterPro" id="IPR052269">
    <property type="entry name" value="Golgi-PI4KB_interaction"/>
</dbReference>
<evidence type="ECO:0000256" key="1">
    <source>
        <dbReference type="ARBA" id="ARBA00022990"/>
    </source>
</evidence>
<dbReference type="STRING" id="10195.A0A3M7P6L4"/>
<gene>
    <name evidence="4" type="ORF">BpHYR1_028798</name>
</gene>
<sequence>DQAPGNGENLDATNNVSLISNKEEIEDEDEDEDEEELPPISAASMLTRKDIKEFKESVRRDNDAIIKVGSGETVTVRVPTHEDGRLIFWEFATDYYDLGFGLYFEWTISPSNNVTVHVSDSSDDEEGEEEEAKQDPEKGDKSNENKPPCDEIIPIFRRDCHEEVYAGSHLYPGRGVYLLKFDNSYSLWRSKTLYYRVYYSK</sequence>